<comment type="caution">
    <text evidence="1">The sequence shown here is derived from an EMBL/GenBank/DDBJ whole genome shotgun (WGS) entry which is preliminary data.</text>
</comment>
<evidence type="ECO:0000313" key="1">
    <source>
        <dbReference type="EMBL" id="KAF0804385.1"/>
    </source>
</evidence>
<protein>
    <submittedName>
        <fullName evidence="1">Uncharacterized protein</fullName>
    </submittedName>
</protein>
<reference evidence="1 2" key="1">
    <citation type="submission" date="2012-09" db="EMBL/GenBank/DDBJ databases">
        <title>Genome Sequence of alkane-degrading Bacterium Alcanivorax sp. 6-D-6.</title>
        <authorList>
            <person name="Lai Q."/>
            <person name="Shao Z."/>
        </authorList>
    </citation>
    <scope>NUCLEOTIDE SEQUENCE [LARGE SCALE GENOMIC DNA]</scope>
    <source>
        <strain evidence="1 2">6-D-6</strain>
    </source>
</reference>
<keyword evidence="2" id="KW-1185">Reference proteome</keyword>
<name>A0ABQ6Y578_9GAMM</name>
<sequence>MSTQKEMELFEKRIVAAVETLKKHQDINSSERYSNSEINEANLTHHIAGELIKHGEYYVAAEYPLPMGMRLDLMSYHLGTDPWIGIEVKNRLHSNSGPVLGDLKRLAYLDQCPEFEDDVIKVMLVMNRYPELSAWWSSRGEIELQGIAAIQRDQAAAPGEYKEIGAFLQRPGSLVGRVEWATPEGDCLYEVLYVVFS</sequence>
<accession>A0ABQ6Y578</accession>
<dbReference type="EMBL" id="AQPF01000032">
    <property type="protein sequence ID" value="KAF0804385.1"/>
    <property type="molecule type" value="Genomic_DNA"/>
</dbReference>
<dbReference type="Proteomes" id="UP000771797">
    <property type="component" value="Unassembled WGS sequence"/>
</dbReference>
<gene>
    <name evidence="1" type="ORF">A6D6_03122</name>
</gene>
<proteinExistence type="predicted"/>
<organism evidence="1 2">
    <name type="scientific">Alcanivorax xiamenensis</name>
    <dbReference type="NCBI Taxonomy" id="1177156"/>
    <lineage>
        <taxon>Bacteria</taxon>
        <taxon>Pseudomonadati</taxon>
        <taxon>Pseudomonadota</taxon>
        <taxon>Gammaproteobacteria</taxon>
        <taxon>Oceanospirillales</taxon>
        <taxon>Alcanivoracaceae</taxon>
        <taxon>Alcanivorax</taxon>
    </lineage>
</organism>
<evidence type="ECO:0000313" key="2">
    <source>
        <dbReference type="Proteomes" id="UP000771797"/>
    </source>
</evidence>
<dbReference type="RefSeq" id="WP_159661238.1">
    <property type="nucleotide sequence ID" value="NZ_AQPF01000032.1"/>
</dbReference>